<dbReference type="GeneID" id="106163867"/>
<feature type="transmembrane region" description="Helical" evidence="6">
    <location>
        <begin position="12"/>
        <end position="34"/>
    </location>
</feature>
<protein>
    <submittedName>
        <fullName evidence="8">Ribonuclease kappa-B</fullName>
    </submittedName>
</protein>
<evidence type="ECO:0000256" key="2">
    <source>
        <dbReference type="ARBA" id="ARBA00008458"/>
    </source>
</evidence>
<accession>A0A1S3IFU7</accession>
<dbReference type="RefSeq" id="XP_013397023.1">
    <property type="nucleotide sequence ID" value="XM_013541569.1"/>
</dbReference>
<keyword evidence="3 6" id="KW-0812">Transmembrane</keyword>
<dbReference type="InterPro" id="IPR026770">
    <property type="entry name" value="RNase_K"/>
</dbReference>
<evidence type="ECO:0000256" key="1">
    <source>
        <dbReference type="ARBA" id="ARBA00004141"/>
    </source>
</evidence>
<comment type="similarity">
    <text evidence="2">Belongs to the RNase K family.</text>
</comment>
<keyword evidence="5 6" id="KW-0472">Membrane</keyword>
<dbReference type="GO" id="GO:0016020">
    <property type="term" value="C:membrane"/>
    <property type="evidence" value="ECO:0007669"/>
    <property type="project" value="UniProtKB-SubCell"/>
</dbReference>
<dbReference type="STRING" id="7574.A0A1S3IFU7"/>
<dbReference type="AlphaFoldDB" id="A0A1S3IFU7"/>
<keyword evidence="4 6" id="KW-1133">Transmembrane helix</keyword>
<proteinExistence type="inferred from homology"/>
<evidence type="ECO:0000256" key="4">
    <source>
        <dbReference type="ARBA" id="ARBA00022989"/>
    </source>
</evidence>
<dbReference type="GO" id="GO:0004521">
    <property type="term" value="F:RNA endonuclease activity"/>
    <property type="evidence" value="ECO:0007669"/>
    <property type="project" value="InterPro"/>
</dbReference>
<dbReference type="OMA" id="SNNCFIA"/>
<dbReference type="InParanoid" id="A0A1S3IFU7"/>
<evidence type="ECO:0000313" key="7">
    <source>
        <dbReference type="Proteomes" id="UP000085678"/>
    </source>
</evidence>
<feature type="transmembrane region" description="Helical" evidence="6">
    <location>
        <begin position="70"/>
        <end position="90"/>
    </location>
</feature>
<sequence length="103" mass="11329">MGCPVCGPKLSLCGIITSAWGIVMLILMGVFFIIKSPAFIEDVNFDHDKVHKAGTVEAANNLIEEAYQTSAYNCFIAGGIYVVILIFSVVQFKWNMRASYVMS</sequence>
<dbReference type="PANTHER" id="PTHR31733">
    <property type="entry name" value="RIBONUCLEASE KAPPA"/>
    <property type="match status" value="1"/>
</dbReference>
<comment type="subcellular location">
    <subcellularLocation>
        <location evidence="1">Membrane</location>
        <topology evidence="1">Multi-pass membrane protein</topology>
    </subcellularLocation>
</comment>
<gene>
    <name evidence="8" type="primary">LOC106163867</name>
</gene>
<evidence type="ECO:0000313" key="8">
    <source>
        <dbReference type="RefSeq" id="XP_013397023.1"/>
    </source>
</evidence>
<dbReference type="FunCoup" id="A0A1S3IFU7">
    <property type="interactions" value="601"/>
</dbReference>
<organism evidence="7 8">
    <name type="scientific">Lingula anatina</name>
    <name type="common">Brachiopod</name>
    <name type="synonym">Lingula unguis</name>
    <dbReference type="NCBI Taxonomy" id="7574"/>
    <lineage>
        <taxon>Eukaryota</taxon>
        <taxon>Metazoa</taxon>
        <taxon>Spiralia</taxon>
        <taxon>Lophotrochozoa</taxon>
        <taxon>Brachiopoda</taxon>
        <taxon>Linguliformea</taxon>
        <taxon>Lingulata</taxon>
        <taxon>Lingulida</taxon>
        <taxon>Linguloidea</taxon>
        <taxon>Lingulidae</taxon>
        <taxon>Lingula</taxon>
    </lineage>
</organism>
<dbReference type="OrthoDB" id="67317at2759"/>
<reference evidence="8" key="1">
    <citation type="submission" date="2025-08" db="UniProtKB">
        <authorList>
            <consortium name="RefSeq"/>
        </authorList>
    </citation>
    <scope>IDENTIFICATION</scope>
    <source>
        <tissue evidence="8">Gonads</tissue>
    </source>
</reference>
<evidence type="ECO:0000256" key="5">
    <source>
        <dbReference type="ARBA" id="ARBA00023136"/>
    </source>
</evidence>
<dbReference type="KEGG" id="lak:106163867"/>
<evidence type="ECO:0000256" key="6">
    <source>
        <dbReference type="SAM" id="Phobius"/>
    </source>
</evidence>
<keyword evidence="7" id="KW-1185">Reference proteome</keyword>
<evidence type="ECO:0000256" key="3">
    <source>
        <dbReference type="ARBA" id="ARBA00022692"/>
    </source>
</evidence>
<dbReference type="Proteomes" id="UP000085678">
    <property type="component" value="Unplaced"/>
</dbReference>
<name>A0A1S3IFU7_LINAN</name>